<dbReference type="CDD" id="cd01949">
    <property type="entry name" value="GGDEF"/>
    <property type="match status" value="1"/>
</dbReference>
<feature type="domain" description="PAC" evidence="2">
    <location>
        <begin position="195"/>
        <end position="248"/>
    </location>
</feature>
<dbReference type="EMBL" id="FLOB01000013">
    <property type="protein sequence ID" value="SBS36604.1"/>
    <property type="molecule type" value="Genomic_DNA"/>
</dbReference>
<dbReference type="SMART" id="SM00267">
    <property type="entry name" value="GGDEF"/>
    <property type="match status" value="1"/>
</dbReference>
<dbReference type="InterPro" id="IPR052155">
    <property type="entry name" value="Biofilm_reg_signaling"/>
</dbReference>
<dbReference type="NCBIfam" id="TIGR00229">
    <property type="entry name" value="sensory_box"/>
    <property type="match status" value="1"/>
</dbReference>
<feature type="domain" description="GGDEF" evidence="3">
    <location>
        <begin position="280"/>
        <end position="412"/>
    </location>
</feature>
<dbReference type="SMART" id="SM00091">
    <property type="entry name" value="PAS"/>
    <property type="match status" value="2"/>
</dbReference>
<reference evidence="4 5" key="1">
    <citation type="submission" date="2016-06" db="EMBL/GenBank/DDBJ databases">
        <authorList>
            <person name="Kjaerup R.B."/>
            <person name="Dalgaard T.S."/>
            <person name="Juul-Madsen H.R."/>
        </authorList>
    </citation>
    <scope>NUCLEOTIDE SEQUENCE [LARGE SCALE GENOMIC DNA]</scope>
    <source>
        <strain evidence="4 5">CECT 8886</strain>
    </source>
</reference>
<dbReference type="PROSITE" id="PS50887">
    <property type="entry name" value="GGDEF"/>
    <property type="match status" value="1"/>
</dbReference>
<dbReference type="NCBIfam" id="TIGR00254">
    <property type="entry name" value="GGDEF"/>
    <property type="match status" value="1"/>
</dbReference>
<dbReference type="InterPro" id="IPR001610">
    <property type="entry name" value="PAC"/>
</dbReference>
<accession>A0A1A8TSL1</accession>
<dbReference type="Gene3D" id="3.30.450.20">
    <property type="entry name" value="PAS domain"/>
    <property type="match status" value="1"/>
</dbReference>
<dbReference type="SUPFAM" id="SSF55073">
    <property type="entry name" value="Nucleotide cyclase"/>
    <property type="match status" value="1"/>
</dbReference>
<dbReference type="PANTHER" id="PTHR44757:SF2">
    <property type="entry name" value="BIOFILM ARCHITECTURE MAINTENANCE PROTEIN MBAA"/>
    <property type="match status" value="1"/>
</dbReference>
<dbReference type="STRING" id="1792290.MSP8886_03777"/>
<dbReference type="GO" id="GO:0052621">
    <property type="term" value="F:diguanylate cyclase activity"/>
    <property type="evidence" value="ECO:0007669"/>
    <property type="project" value="UniProtKB-EC"/>
</dbReference>
<dbReference type="InterPro" id="IPR000014">
    <property type="entry name" value="PAS"/>
</dbReference>
<dbReference type="PROSITE" id="PS50112">
    <property type="entry name" value="PAS"/>
    <property type="match status" value="1"/>
</dbReference>
<dbReference type="InterPro" id="IPR035965">
    <property type="entry name" value="PAS-like_dom_sf"/>
</dbReference>
<dbReference type="Pfam" id="PF00990">
    <property type="entry name" value="GGDEF"/>
    <property type="match status" value="1"/>
</dbReference>
<dbReference type="RefSeq" id="WP_245659145.1">
    <property type="nucleotide sequence ID" value="NZ_FLOB01000013.1"/>
</dbReference>
<keyword evidence="4" id="KW-0548">Nucleotidyltransferase</keyword>
<sequence>MSAVNNPFELAFINMPTPAFIIESKTGKLNAVNHSFAMLFENFNAAPGDSWVELSEEAKSVEDWLNLCQQIQNGDIDRCESLLNIGTKQINTQLEFHYMGEYVLACVYDTDHMDLADAENTLLKFALTESSAGLWIWETDSDLISCSASIALLLGCSREQTPKSTREWHQMVHPDDVERLNNTVTEHVIHHQNYYECEYRIRKADGEYIWVKERGRTYTKRPDSSIKKIIGFVEDISPQKALEAHLRTQATFDELTGLLNRGAAKTHFRKQLGLAKRQYTPLTMAKIHLDAHNRLADLPMEIRNLRIQTLARHIYKKIREADVLARVEPDKLLLLLPNTSVKDAMQLLNHIIHPTDKEKALLLEGKADPLDYCFGIAAFPEDGEDIEELAQSANDALEASRLEHIKASGQAQ</sequence>
<name>A0A1A8TSL1_9GAMM</name>
<dbReference type="InterPro" id="IPR000700">
    <property type="entry name" value="PAS-assoc_C"/>
</dbReference>
<dbReference type="InterPro" id="IPR013655">
    <property type="entry name" value="PAS_fold_3"/>
</dbReference>
<dbReference type="Pfam" id="PF08447">
    <property type="entry name" value="PAS_3"/>
    <property type="match status" value="1"/>
</dbReference>
<dbReference type="CDD" id="cd00130">
    <property type="entry name" value="PAS"/>
    <property type="match status" value="1"/>
</dbReference>
<organism evidence="4 5">
    <name type="scientific">Marinomonas spartinae</name>
    <dbReference type="NCBI Taxonomy" id="1792290"/>
    <lineage>
        <taxon>Bacteria</taxon>
        <taxon>Pseudomonadati</taxon>
        <taxon>Pseudomonadota</taxon>
        <taxon>Gammaproteobacteria</taxon>
        <taxon>Oceanospirillales</taxon>
        <taxon>Oceanospirillaceae</taxon>
        <taxon>Marinomonas</taxon>
    </lineage>
</organism>
<evidence type="ECO:0000259" key="2">
    <source>
        <dbReference type="PROSITE" id="PS50113"/>
    </source>
</evidence>
<evidence type="ECO:0000313" key="4">
    <source>
        <dbReference type="EMBL" id="SBS36604.1"/>
    </source>
</evidence>
<evidence type="ECO:0000313" key="5">
    <source>
        <dbReference type="Proteomes" id="UP000092544"/>
    </source>
</evidence>
<dbReference type="Gene3D" id="3.30.70.270">
    <property type="match status" value="1"/>
</dbReference>
<dbReference type="InterPro" id="IPR029787">
    <property type="entry name" value="Nucleotide_cyclase"/>
</dbReference>
<dbReference type="InterPro" id="IPR000160">
    <property type="entry name" value="GGDEF_dom"/>
</dbReference>
<proteinExistence type="predicted"/>
<evidence type="ECO:0000259" key="1">
    <source>
        <dbReference type="PROSITE" id="PS50112"/>
    </source>
</evidence>
<dbReference type="InterPro" id="IPR043128">
    <property type="entry name" value="Rev_trsase/Diguanyl_cyclase"/>
</dbReference>
<dbReference type="PANTHER" id="PTHR44757">
    <property type="entry name" value="DIGUANYLATE CYCLASE DGCP"/>
    <property type="match status" value="1"/>
</dbReference>
<dbReference type="PROSITE" id="PS50113">
    <property type="entry name" value="PAC"/>
    <property type="match status" value="1"/>
</dbReference>
<protein>
    <submittedName>
        <fullName evidence="4">Diguanylate cyclase DosC</fullName>
        <ecNumber evidence="4">2.7.7.65</ecNumber>
    </submittedName>
</protein>
<keyword evidence="4" id="KW-0808">Transferase</keyword>
<keyword evidence="5" id="KW-1185">Reference proteome</keyword>
<dbReference type="Proteomes" id="UP000092544">
    <property type="component" value="Unassembled WGS sequence"/>
</dbReference>
<feature type="domain" description="PAS" evidence="1">
    <location>
        <begin position="119"/>
        <end position="192"/>
    </location>
</feature>
<evidence type="ECO:0000259" key="3">
    <source>
        <dbReference type="PROSITE" id="PS50887"/>
    </source>
</evidence>
<dbReference type="SMART" id="SM00086">
    <property type="entry name" value="PAC"/>
    <property type="match status" value="1"/>
</dbReference>
<dbReference type="EC" id="2.7.7.65" evidence="4"/>
<dbReference type="SUPFAM" id="SSF55785">
    <property type="entry name" value="PYP-like sensor domain (PAS domain)"/>
    <property type="match status" value="1"/>
</dbReference>
<gene>
    <name evidence="4" type="primary">dosC_2</name>
    <name evidence="4" type="ORF">MSP8886_03777</name>
</gene>
<dbReference type="AlphaFoldDB" id="A0A1A8TSL1"/>